<reference evidence="1" key="1">
    <citation type="submission" date="2019-04" db="EMBL/GenBank/DDBJ databases">
        <authorList>
            <person name="Melise S."/>
            <person name="Noan J."/>
            <person name="Okalmin O."/>
        </authorList>
    </citation>
    <scope>NUCLEOTIDE SEQUENCE</scope>
    <source>
        <strain evidence="1">FN9</strain>
    </source>
</reference>
<dbReference type="AlphaFoldDB" id="A0A4E9D2G7"/>
<gene>
    <name evidence="1" type="ORF">FUG_LOCUS35028</name>
</gene>
<dbReference type="EMBL" id="CAAKMV010000033">
    <property type="protein sequence ID" value="VIO52575.1"/>
    <property type="molecule type" value="Genomic_DNA"/>
</dbReference>
<protein>
    <submittedName>
        <fullName evidence="1">Uncharacterized protein</fullName>
    </submittedName>
</protein>
<proteinExistence type="predicted"/>
<sequence length="104" mass="11357">MGCREFLLDLPMSSLAVRLRFGGLARLAEIAGGSGALLPLDTNKLKFELVDVKGHYLTSDWSIKGTYTIVDMVEKAVVALREELQVQQESQVGETIVPLVVIPT</sequence>
<name>A0A4E9D2G7_GIBZA</name>
<organism evidence="1">
    <name type="scientific">Gibberella zeae</name>
    <name type="common">Wheat head blight fungus</name>
    <name type="synonym">Fusarium graminearum</name>
    <dbReference type="NCBI Taxonomy" id="5518"/>
    <lineage>
        <taxon>Eukaryota</taxon>
        <taxon>Fungi</taxon>
        <taxon>Dikarya</taxon>
        <taxon>Ascomycota</taxon>
        <taxon>Pezizomycotina</taxon>
        <taxon>Sordariomycetes</taxon>
        <taxon>Hypocreomycetidae</taxon>
        <taxon>Hypocreales</taxon>
        <taxon>Nectriaceae</taxon>
        <taxon>Fusarium</taxon>
    </lineage>
</organism>
<accession>A0A4E9D2G7</accession>
<evidence type="ECO:0000313" key="1">
    <source>
        <dbReference type="EMBL" id="VIO52575.1"/>
    </source>
</evidence>